<proteinExistence type="inferred from homology"/>
<evidence type="ECO:0000256" key="9">
    <source>
        <dbReference type="ARBA" id="ARBA00022801"/>
    </source>
</evidence>
<evidence type="ECO:0000256" key="2">
    <source>
        <dbReference type="ARBA" id="ARBA00004123"/>
    </source>
</evidence>
<protein>
    <recommendedName>
        <fullName evidence="5">Putative nuclease HARBI1</fullName>
    </recommendedName>
    <alternativeName>
        <fullName evidence="11">Harbinger transposase-derived nuclease</fullName>
    </alternativeName>
</protein>
<dbReference type="PANTHER" id="PTHR22930:SF267">
    <property type="entry name" value="NUCLEASE HARBI1-RELATED"/>
    <property type="match status" value="1"/>
</dbReference>
<keyword evidence="9" id="KW-0378">Hydrolase</keyword>
<dbReference type="Proteomes" id="UP001369086">
    <property type="component" value="Unassembled WGS sequence"/>
</dbReference>
<evidence type="ECO:0000256" key="6">
    <source>
        <dbReference type="ARBA" id="ARBA00022490"/>
    </source>
</evidence>
<evidence type="ECO:0000313" key="14">
    <source>
        <dbReference type="EMBL" id="KAK6476602.1"/>
    </source>
</evidence>
<sequence length="255" mass="28138">MSKASVCRSIENISTALKNNASQYIKWPTVQEQQSIKDGCYSISGFPNVVGAVNGTQIIIRAPSNNENHYVCRKGHHSLNVQIICDHRLVIANVVAKWPGSTHDAGIWANCTVGEEGGFHGGWLLGDSGYPLSHYLLTPIYTPTSTAEGKYKASHARARQVIEQCIGSLKMRFRVLHTSGSALQYLPEKCVKIIISACLHNIAQQSNMPIEDAEDDQPEAYELQNTAGHQVHDALIEKDLLQFYAGPNTYYISLK</sequence>
<dbReference type="InterPro" id="IPR045249">
    <property type="entry name" value="HARBI1-like"/>
</dbReference>
<dbReference type="Pfam" id="PF13359">
    <property type="entry name" value="DDE_Tnp_4"/>
    <property type="match status" value="1"/>
</dbReference>
<evidence type="ECO:0000256" key="5">
    <source>
        <dbReference type="ARBA" id="ARBA00015519"/>
    </source>
</evidence>
<keyword evidence="7" id="KW-0540">Nuclease</keyword>
<comment type="function">
    <text evidence="12">Transposase-derived protein that may have nuclease activity. Does not have transposase activity.</text>
</comment>
<keyword evidence="8" id="KW-0479">Metal-binding</keyword>
<gene>
    <name evidence="14" type="ORF">HHUSO_G23046</name>
</gene>
<evidence type="ECO:0000256" key="1">
    <source>
        <dbReference type="ARBA" id="ARBA00001968"/>
    </source>
</evidence>
<evidence type="ECO:0000256" key="12">
    <source>
        <dbReference type="ARBA" id="ARBA00045850"/>
    </source>
</evidence>
<evidence type="ECO:0000313" key="15">
    <source>
        <dbReference type="Proteomes" id="UP001369086"/>
    </source>
</evidence>
<evidence type="ECO:0000256" key="7">
    <source>
        <dbReference type="ARBA" id="ARBA00022722"/>
    </source>
</evidence>
<dbReference type="PRINTS" id="PR02086">
    <property type="entry name" value="PUTNUCHARBI1"/>
</dbReference>
<evidence type="ECO:0000259" key="13">
    <source>
        <dbReference type="Pfam" id="PF13359"/>
    </source>
</evidence>
<name>A0ABR0YVG6_HUSHU</name>
<keyword evidence="10" id="KW-0539">Nucleus</keyword>
<keyword evidence="15" id="KW-1185">Reference proteome</keyword>
<dbReference type="EMBL" id="JAHFZB010000022">
    <property type="protein sequence ID" value="KAK6476602.1"/>
    <property type="molecule type" value="Genomic_DNA"/>
</dbReference>
<dbReference type="InterPro" id="IPR027806">
    <property type="entry name" value="HARBI1_dom"/>
</dbReference>
<reference evidence="14 15" key="1">
    <citation type="submission" date="2021-05" db="EMBL/GenBank/DDBJ databases">
        <authorList>
            <person name="Zahm M."/>
            <person name="Klopp C."/>
            <person name="Cabau C."/>
            <person name="Kuhl H."/>
            <person name="Suciu R."/>
            <person name="Ciorpac M."/>
            <person name="Holostenco D."/>
            <person name="Gessner J."/>
            <person name="Wuertz S."/>
            <person name="Hohne C."/>
            <person name="Stock M."/>
            <person name="Gislard M."/>
            <person name="Lluch J."/>
            <person name="Milhes M."/>
            <person name="Lampietro C."/>
            <person name="Lopez Roques C."/>
            <person name="Donnadieu C."/>
            <person name="Du K."/>
            <person name="Schartl M."/>
            <person name="Guiguen Y."/>
        </authorList>
    </citation>
    <scope>NUCLEOTIDE SEQUENCE [LARGE SCALE GENOMIC DNA]</scope>
    <source>
        <strain evidence="14">Hh-F2</strain>
        <tissue evidence="14">Blood</tissue>
    </source>
</reference>
<comment type="similarity">
    <text evidence="4">Belongs to the HARBI1 family.</text>
</comment>
<comment type="subcellular location">
    <subcellularLocation>
        <location evidence="3">Cytoplasm</location>
    </subcellularLocation>
    <subcellularLocation>
        <location evidence="2">Nucleus</location>
    </subcellularLocation>
</comment>
<feature type="domain" description="DDE Tnp4" evidence="13">
    <location>
        <begin position="53"/>
        <end position="201"/>
    </location>
</feature>
<evidence type="ECO:0000256" key="11">
    <source>
        <dbReference type="ARBA" id="ARBA00030126"/>
    </source>
</evidence>
<evidence type="ECO:0000256" key="3">
    <source>
        <dbReference type="ARBA" id="ARBA00004496"/>
    </source>
</evidence>
<evidence type="ECO:0000256" key="4">
    <source>
        <dbReference type="ARBA" id="ARBA00006958"/>
    </source>
</evidence>
<evidence type="ECO:0000256" key="8">
    <source>
        <dbReference type="ARBA" id="ARBA00022723"/>
    </source>
</evidence>
<organism evidence="14 15">
    <name type="scientific">Huso huso</name>
    <name type="common">Beluga</name>
    <name type="synonym">Acipenser huso</name>
    <dbReference type="NCBI Taxonomy" id="61971"/>
    <lineage>
        <taxon>Eukaryota</taxon>
        <taxon>Metazoa</taxon>
        <taxon>Chordata</taxon>
        <taxon>Craniata</taxon>
        <taxon>Vertebrata</taxon>
        <taxon>Euteleostomi</taxon>
        <taxon>Actinopterygii</taxon>
        <taxon>Chondrostei</taxon>
        <taxon>Acipenseriformes</taxon>
        <taxon>Acipenseridae</taxon>
        <taxon>Huso</taxon>
    </lineage>
</organism>
<dbReference type="PANTHER" id="PTHR22930">
    <property type="match status" value="1"/>
</dbReference>
<comment type="caution">
    <text evidence="14">The sequence shown here is derived from an EMBL/GenBank/DDBJ whole genome shotgun (WGS) entry which is preliminary data.</text>
</comment>
<comment type="cofactor">
    <cofactor evidence="1">
        <name>a divalent metal cation</name>
        <dbReference type="ChEBI" id="CHEBI:60240"/>
    </cofactor>
</comment>
<evidence type="ECO:0000256" key="10">
    <source>
        <dbReference type="ARBA" id="ARBA00023242"/>
    </source>
</evidence>
<keyword evidence="6" id="KW-0963">Cytoplasm</keyword>
<dbReference type="InterPro" id="IPR026103">
    <property type="entry name" value="HARBI1_animal"/>
</dbReference>
<accession>A0ABR0YVG6</accession>